<accession>A0A2K1DY05</accession>
<dbReference type="SUPFAM" id="SSF53300">
    <property type="entry name" value="vWA-like"/>
    <property type="match status" value="1"/>
</dbReference>
<reference evidence="1 2" key="1">
    <citation type="submission" date="2018-01" db="EMBL/GenBank/DDBJ databases">
        <title>The draft genome of Hanstruepera neustonica JCM19743.</title>
        <authorList>
            <person name="He R.-H."/>
            <person name="Du Z.-J."/>
        </authorList>
    </citation>
    <scope>NUCLEOTIDE SEQUENCE [LARGE SCALE GENOMIC DNA]</scope>
    <source>
        <strain evidence="1 2">JCM19743</strain>
    </source>
</reference>
<evidence type="ECO:0000313" key="2">
    <source>
        <dbReference type="Proteomes" id="UP000236641"/>
    </source>
</evidence>
<dbReference type="AlphaFoldDB" id="A0A2K1DY05"/>
<dbReference type="Proteomes" id="UP000236641">
    <property type="component" value="Unassembled WGS sequence"/>
</dbReference>
<dbReference type="OrthoDB" id="1138864at2"/>
<dbReference type="EMBL" id="POWF01000005">
    <property type="protein sequence ID" value="PNQ72916.1"/>
    <property type="molecule type" value="Genomic_DNA"/>
</dbReference>
<protein>
    <recommendedName>
        <fullName evidence="3">VWFA domain-containing protein</fullName>
    </recommendedName>
</protein>
<sequence length="215" mass="24098">MKSLTIILVISLFHLKGYTQEQQVETKSVLLDDFISFIAENYELPSMKSEEDLDEEEDVEPIPHNIVFLIETTNKNPSQEDIILLKQAFRFLAKRLSKNDHVSIIAYSGMNGLVLDKTDPTDTKKTLYALDDIKGQIDKSCRDGIAFAYEYVKKAFESDSNNSVVMIRNPNAANQHYKSSVTSVSQDNIKPKGNGTAIVLTAITLLPELIAVIKD</sequence>
<evidence type="ECO:0008006" key="3">
    <source>
        <dbReference type="Google" id="ProtNLM"/>
    </source>
</evidence>
<gene>
    <name evidence="1" type="ORF">C1T31_09420</name>
</gene>
<keyword evidence="2" id="KW-1185">Reference proteome</keyword>
<evidence type="ECO:0000313" key="1">
    <source>
        <dbReference type="EMBL" id="PNQ72916.1"/>
    </source>
</evidence>
<dbReference type="Gene3D" id="3.40.50.410">
    <property type="entry name" value="von Willebrand factor, type A domain"/>
    <property type="match status" value="1"/>
</dbReference>
<comment type="caution">
    <text evidence="1">The sequence shown here is derived from an EMBL/GenBank/DDBJ whole genome shotgun (WGS) entry which is preliminary data.</text>
</comment>
<name>A0A2K1DY05_9FLAO</name>
<dbReference type="InterPro" id="IPR036465">
    <property type="entry name" value="vWFA_dom_sf"/>
</dbReference>
<dbReference type="RefSeq" id="WP_103052252.1">
    <property type="nucleotide sequence ID" value="NZ_POWF01000005.1"/>
</dbReference>
<organism evidence="1 2">
    <name type="scientific">Hanstruepera neustonica</name>
    <dbReference type="NCBI Taxonomy" id="1445657"/>
    <lineage>
        <taxon>Bacteria</taxon>
        <taxon>Pseudomonadati</taxon>
        <taxon>Bacteroidota</taxon>
        <taxon>Flavobacteriia</taxon>
        <taxon>Flavobacteriales</taxon>
        <taxon>Flavobacteriaceae</taxon>
        <taxon>Hanstruepera</taxon>
    </lineage>
</organism>
<proteinExistence type="predicted"/>